<organism evidence="2 3">
    <name type="scientific">Archangium lansingense</name>
    <dbReference type="NCBI Taxonomy" id="2995310"/>
    <lineage>
        <taxon>Bacteria</taxon>
        <taxon>Pseudomonadati</taxon>
        <taxon>Myxococcota</taxon>
        <taxon>Myxococcia</taxon>
        <taxon>Myxococcales</taxon>
        <taxon>Cystobacterineae</taxon>
        <taxon>Archangiaceae</taxon>
        <taxon>Archangium</taxon>
    </lineage>
</organism>
<dbReference type="EMBL" id="JAPNKA010000001">
    <property type="protein sequence ID" value="MCY1080724.1"/>
    <property type="molecule type" value="Genomic_DNA"/>
</dbReference>
<feature type="region of interest" description="Disordered" evidence="1">
    <location>
        <begin position="61"/>
        <end position="96"/>
    </location>
</feature>
<dbReference type="RefSeq" id="WP_267539363.1">
    <property type="nucleotide sequence ID" value="NZ_JAPNKA010000001.1"/>
</dbReference>
<accession>A0ABT4AIJ5</accession>
<feature type="compositionally biased region" description="Basic and acidic residues" evidence="1">
    <location>
        <begin position="81"/>
        <end position="90"/>
    </location>
</feature>
<keyword evidence="3" id="KW-1185">Reference proteome</keyword>
<gene>
    <name evidence="2" type="ORF">OV287_40400</name>
</gene>
<evidence type="ECO:0000256" key="1">
    <source>
        <dbReference type="SAM" id="MobiDB-lite"/>
    </source>
</evidence>
<evidence type="ECO:0000313" key="2">
    <source>
        <dbReference type="EMBL" id="MCY1080724.1"/>
    </source>
</evidence>
<dbReference type="Proteomes" id="UP001207654">
    <property type="component" value="Unassembled WGS sequence"/>
</dbReference>
<evidence type="ECO:0000313" key="3">
    <source>
        <dbReference type="Proteomes" id="UP001207654"/>
    </source>
</evidence>
<reference evidence="2 3" key="1">
    <citation type="submission" date="2022-11" db="EMBL/GenBank/DDBJ databases">
        <title>Minimal conservation of predation-associated metabolite biosynthetic gene clusters underscores biosynthetic potential of Myxococcota including descriptions for ten novel species: Archangium lansinium sp. nov., Myxococcus landrumus sp. nov., Nannocystis bai.</title>
        <authorList>
            <person name="Ahearne A."/>
            <person name="Stevens C."/>
            <person name="Phillips K."/>
        </authorList>
    </citation>
    <scope>NUCLEOTIDE SEQUENCE [LARGE SCALE GENOMIC DNA]</scope>
    <source>
        <strain evidence="2 3">MIWBW</strain>
    </source>
</reference>
<name>A0ABT4AIJ5_9BACT</name>
<protein>
    <submittedName>
        <fullName evidence="2">Uncharacterized protein</fullName>
    </submittedName>
</protein>
<sequence>MARRPGARGTALSDFMQYLRANLSTKVGWLEVAPLPCWEGLGVEERQGVVRGLVEQVEAEARTRGTPVMGAQAVRSQHPPTRPEHLERSPRPLGQASSRQALKQLRELYHVFVAAFREAATRWRLGDFSAPFPLFSFPPRFVPGRIAQIL</sequence>
<proteinExistence type="predicted"/>
<comment type="caution">
    <text evidence="2">The sequence shown here is derived from an EMBL/GenBank/DDBJ whole genome shotgun (WGS) entry which is preliminary data.</text>
</comment>